<evidence type="ECO:0000256" key="1">
    <source>
        <dbReference type="ARBA" id="ARBA00023015"/>
    </source>
</evidence>
<dbReference type="Gene3D" id="3.40.50.2300">
    <property type="match status" value="2"/>
</dbReference>
<dbReference type="EMBL" id="CP101987">
    <property type="protein sequence ID" value="UUI72062.1"/>
    <property type="molecule type" value="Genomic_DNA"/>
</dbReference>
<keyword evidence="2" id="KW-0238">DNA-binding</keyword>
<evidence type="ECO:0000259" key="4">
    <source>
        <dbReference type="Pfam" id="PF13377"/>
    </source>
</evidence>
<proteinExistence type="predicted"/>
<dbReference type="InterPro" id="IPR046335">
    <property type="entry name" value="LacI/GalR-like_sensor"/>
</dbReference>
<evidence type="ECO:0000256" key="2">
    <source>
        <dbReference type="ARBA" id="ARBA00023125"/>
    </source>
</evidence>
<accession>A0ABY5KNJ2</accession>
<gene>
    <name evidence="5" type="ORF">NP048_00905</name>
</gene>
<sequence>MSAVGLAVPARISEDHFVTALVGALAGRLVEEGTSLMTRVVRDDEAEEQLYRHWASMGGITGVALLGVRTDDPRLPALAELGLPVAAVAHASHGNGFPAVVVDVEGSVAALRTFLAGRGQRRTVYVVAQDDRDDAPWHTVVEGAAVLEDGEVDDSFEVVHAGQGGEAVVTAATAALAAGPATLVFHSDVHAAAALAAFRERGLRVPQDVAIVSWTYSTLCQSTTPSITALNRRGVEIGAMLGERMLGALAGDRTTQDRAPAPFVVLGETT</sequence>
<evidence type="ECO:0000256" key="3">
    <source>
        <dbReference type="ARBA" id="ARBA00023163"/>
    </source>
</evidence>
<dbReference type="RefSeq" id="WP_227577096.1">
    <property type="nucleotide sequence ID" value="NZ_CP101987.1"/>
</dbReference>
<feature type="domain" description="Transcriptional regulator LacI/GalR-like sensor" evidence="4">
    <location>
        <begin position="114"/>
        <end position="270"/>
    </location>
</feature>
<organism evidence="5 6">
    <name type="scientific">Cellulomonas xiejunii</name>
    <dbReference type="NCBI Taxonomy" id="2968083"/>
    <lineage>
        <taxon>Bacteria</taxon>
        <taxon>Bacillati</taxon>
        <taxon>Actinomycetota</taxon>
        <taxon>Actinomycetes</taxon>
        <taxon>Micrococcales</taxon>
        <taxon>Cellulomonadaceae</taxon>
        <taxon>Cellulomonas</taxon>
    </lineage>
</organism>
<dbReference type="PANTHER" id="PTHR30146:SF155">
    <property type="entry name" value="ALANINE RACEMASE"/>
    <property type="match status" value="1"/>
</dbReference>
<dbReference type="SUPFAM" id="SSF53822">
    <property type="entry name" value="Periplasmic binding protein-like I"/>
    <property type="match status" value="1"/>
</dbReference>
<keyword evidence="6" id="KW-1185">Reference proteome</keyword>
<keyword evidence="3" id="KW-0804">Transcription</keyword>
<dbReference type="Proteomes" id="UP001316384">
    <property type="component" value="Chromosome"/>
</dbReference>
<dbReference type="InterPro" id="IPR028082">
    <property type="entry name" value="Peripla_BP_I"/>
</dbReference>
<evidence type="ECO:0000313" key="6">
    <source>
        <dbReference type="Proteomes" id="UP001316384"/>
    </source>
</evidence>
<reference evidence="5 6" key="1">
    <citation type="submission" date="2022-07" db="EMBL/GenBank/DDBJ databases">
        <title>Novel species in genus cellulomonas.</title>
        <authorList>
            <person name="Ye L."/>
        </authorList>
    </citation>
    <scope>NUCLEOTIDE SEQUENCE [LARGE SCALE GENOMIC DNA]</scope>
    <source>
        <strain evidence="6">zg-B89</strain>
    </source>
</reference>
<protein>
    <submittedName>
        <fullName evidence="5">Substrate-binding domain-containing protein</fullName>
    </submittedName>
</protein>
<dbReference type="Pfam" id="PF13377">
    <property type="entry name" value="Peripla_BP_3"/>
    <property type="match status" value="1"/>
</dbReference>
<name>A0ABY5KNJ2_9CELL</name>
<dbReference type="PANTHER" id="PTHR30146">
    <property type="entry name" value="LACI-RELATED TRANSCRIPTIONAL REPRESSOR"/>
    <property type="match status" value="1"/>
</dbReference>
<evidence type="ECO:0000313" key="5">
    <source>
        <dbReference type="EMBL" id="UUI72062.1"/>
    </source>
</evidence>
<keyword evidence="1" id="KW-0805">Transcription regulation</keyword>